<dbReference type="GO" id="GO:0016787">
    <property type="term" value="F:hydrolase activity"/>
    <property type="evidence" value="ECO:0007669"/>
    <property type="project" value="UniProtKB-KW"/>
</dbReference>
<dbReference type="Gene3D" id="3.30.420.10">
    <property type="entry name" value="Ribonuclease H-like superfamily/Ribonuclease H"/>
    <property type="match status" value="1"/>
</dbReference>
<dbReference type="InterPro" id="IPR002176">
    <property type="entry name" value="X-over_junc_endoDNase_RuvC"/>
</dbReference>
<proteinExistence type="inferred from homology"/>
<dbReference type="AlphaFoldDB" id="A0A382X9V0"/>
<dbReference type="PANTHER" id="PTHR30194">
    <property type="entry name" value="CROSSOVER JUNCTION ENDODEOXYRIBONUCLEASE RUVC"/>
    <property type="match status" value="1"/>
</dbReference>
<sequence length="61" mass="6968">MRIFGIDPGSRVTGFGIIETQGNKSIYVGSGVIATKEKEFHKRLHIIFKEIENLMQEYQPD</sequence>
<keyword evidence="7" id="KW-0378">Hydrolase</keyword>
<keyword evidence="6" id="KW-0227">DNA damage</keyword>
<evidence type="ECO:0000256" key="10">
    <source>
        <dbReference type="ARBA" id="ARBA00023172"/>
    </source>
</evidence>
<keyword evidence="3" id="KW-0540">Nuclease</keyword>
<keyword evidence="10" id="KW-0233">DNA recombination</keyword>
<feature type="non-terminal residue" evidence="12">
    <location>
        <position position="61"/>
    </location>
</feature>
<evidence type="ECO:0000256" key="4">
    <source>
        <dbReference type="ARBA" id="ARBA00022723"/>
    </source>
</evidence>
<comment type="similarity">
    <text evidence="1">Belongs to the RuvC family.</text>
</comment>
<keyword evidence="8" id="KW-0460">Magnesium</keyword>
<evidence type="ECO:0000256" key="8">
    <source>
        <dbReference type="ARBA" id="ARBA00022842"/>
    </source>
</evidence>
<reference evidence="12" key="1">
    <citation type="submission" date="2018-05" db="EMBL/GenBank/DDBJ databases">
        <authorList>
            <person name="Lanie J.A."/>
            <person name="Ng W.-L."/>
            <person name="Kazmierczak K.M."/>
            <person name="Andrzejewski T.M."/>
            <person name="Davidsen T.M."/>
            <person name="Wayne K.J."/>
            <person name="Tettelin H."/>
            <person name="Glass J.I."/>
            <person name="Rusch D."/>
            <person name="Podicherti R."/>
            <person name="Tsui H.-C.T."/>
            <person name="Winkler M.E."/>
        </authorList>
    </citation>
    <scope>NUCLEOTIDE SEQUENCE</scope>
</reference>
<keyword evidence="4" id="KW-0479">Metal-binding</keyword>
<keyword evidence="2" id="KW-0963">Cytoplasm</keyword>
<dbReference type="Pfam" id="PF02075">
    <property type="entry name" value="RuvC"/>
    <property type="match status" value="1"/>
</dbReference>
<evidence type="ECO:0000256" key="1">
    <source>
        <dbReference type="ARBA" id="ARBA00009518"/>
    </source>
</evidence>
<name>A0A382X9V0_9ZZZZ</name>
<dbReference type="GO" id="GO:0006281">
    <property type="term" value="P:DNA repair"/>
    <property type="evidence" value="ECO:0007669"/>
    <property type="project" value="UniProtKB-KW"/>
</dbReference>
<dbReference type="InterPro" id="IPR036397">
    <property type="entry name" value="RNaseH_sf"/>
</dbReference>
<evidence type="ECO:0000256" key="9">
    <source>
        <dbReference type="ARBA" id="ARBA00023125"/>
    </source>
</evidence>
<dbReference type="PANTHER" id="PTHR30194:SF3">
    <property type="entry name" value="CROSSOVER JUNCTION ENDODEOXYRIBONUCLEASE RUVC"/>
    <property type="match status" value="1"/>
</dbReference>
<gene>
    <name evidence="12" type="ORF">METZ01_LOCUS420494</name>
</gene>
<evidence type="ECO:0000256" key="11">
    <source>
        <dbReference type="ARBA" id="ARBA00023204"/>
    </source>
</evidence>
<evidence type="ECO:0000256" key="3">
    <source>
        <dbReference type="ARBA" id="ARBA00022722"/>
    </source>
</evidence>
<dbReference type="GO" id="GO:0006310">
    <property type="term" value="P:DNA recombination"/>
    <property type="evidence" value="ECO:0007669"/>
    <property type="project" value="UniProtKB-KW"/>
</dbReference>
<dbReference type="GO" id="GO:0004520">
    <property type="term" value="F:DNA endonuclease activity"/>
    <property type="evidence" value="ECO:0007669"/>
    <property type="project" value="InterPro"/>
</dbReference>
<protein>
    <submittedName>
        <fullName evidence="12">Uncharacterized protein</fullName>
    </submittedName>
</protein>
<dbReference type="InterPro" id="IPR012337">
    <property type="entry name" value="RNaseH-like_sf"/>
</dbReference>
<evidence type="ECO:0000256" key="5">
    <source>
        <dbReference type="ARBA" id="ARBA00022759"/>
    </source>
</evidence>
<keyword evidence="5" id="KW-0255">Endonuclease</keyword>
<keyword evidence="11" id="KW-0234">DNA repair</keyword>
<dbReference type="SUPFAM" id="SSF53098">
    <property type="entry name" value="Ribonuclease H-like"/>
    <property type="match status" value="1"/>
</dbReference>
<keyword evidence="9" id="KW-0238">DNA-binding</keyword>
<accession>A0A382X9V0</accession>
<evidence type="ECO:0000313" key="12">
    <source>
        <dbReference type="EMBL" id="SVD67640.1"/>
    </source>
</evidence>
<dbReference type="GO" id="GO:0046872">
    <property type="term" value="F:metal ion binding"/>
    <property type="evidence" value="ECO:0007669"/>
    <property type="project" value="UniProtKB-KW"/>
</dbReference>
<evidence type="ECO:0000256" key="6">
    <source>
        <dbReference type="ARBA" id="ARBA00022763"/>
    </source>
</evidence>
<dbReference type="EMBL" id="UINC01165956">
    <property type="protein sequence ID" value="SVD67640.1"/>
    <property type="molecule type" value="Genomic_DNA"/>
</dbReference>
<dbReference type="GO" id="GO:0003677">
    <property type="term" value="F:DNA binding"/>
    <property type="evidence" value="ECO:0007669"/>
    <property type="project" value="UniProtKB-KW"/>
</dbReference>
<evidence type="ECO:0000256" key="2">
    <source>
        <dbReference type="ARBA" id="ARBA00022490"/>
    </source>
</evidence>
<organism evidence="12">
    <name type="scientific">marine metagenome</name>
    <dbReference type="NCBI Taxonomy" id="408172"/>
    <lineage>
        <taxon>unclassified sequences</taxon>
        <taxon>metagenomes</taxon>
        <taxon>ecological metagenomes</taxon>
    </lineage>
</organism>
<evidence type="ECO:0000256" key="7">
    <source>
        <dbReference type="ARBA" id="ARBA00022801"/>
    </source>
</evidence>